<organism evidence="3 4">
    <name type="scientific">Aequorivita echinoideorum</name>
    <dbReference type="NCBI Taxonomy" id="1549647"/>
    <lineage>
        <taxon>Bacteria</taxon>
        <taxon>Pseudomonadati</taxon>
        <taxon>Bacteroidota</taxon>
        <taxon>Flavobacteriia</taxon>
        <taxon>Flavobacteriales</taxon>
        <taxon>Flavobacteriaceae</taxon>
        <taxon>Aequorivita</taxon>
    </lineage>
</organism>
<evidence type="ECO:0000256" key="2">
    <source>
        <dbReference type="ARBA" id="ARBA00023002"/>
    </source>
</evidence>
<gene>
    <name evidence="3" type="ORF">KIV10_10845</name>
</gene>
<dbReference type="Proteomes" id="UP001297092">
    <property type="component" value="Unassembled WGS sequence"/>
</dbReference>
<name>A0ABS5S661_9FLAO</name>
<dbReference type="InterPro" id="IPR036291">
    <property type="entry name" value="NAD(P)-bd_dom_sf"/>
</dbReference>
<dbReference type="Gene3D" id="3.40.50.720">
    <property type="entry name" value="NAD(P)-binding Rossmann-like Domain"/>
    <property type="match status" value="2"/>
</dbReference>
<dbReference type="Pfam" id="PF13561">
    <property type="entry name" value="adh_short_C2"/>
    <property type="match status" value="1"/>
</dbReference>
<dbReference type="PRINTS" id="PR00081">
    <property type="entry name" value="GDHRDH"/>
</dbReference>
<evidence type="ECO:0000313" key="4">
    <source>
        <dbReference type="Proteomes" id="UP001297092"/>
    </source>
</evidence>
<dbReference type="RefSeq" id="WP_214113561.1">
    <property type="nucleotide sequence ID" value="NZ_JAHCTB010000004.1"/>
</dbReference>
<dbReference type="InterPro" id="IPR002347">
    <property type="entry name" value="SDR_fam"/>
</dbReference>
<dbReference type="InterPro" id="IPR051122">
    <property type="entry name" value="SDR_DHRS6-like"/>
</dbReference>
<protein>
    <submittedName>
        <fullName evidence="3">SDR family oxidoreductase</fullName>
    </submittedName>
</protein>
<evidence type="ECO:0000256" key="1">
    <source>
        <dbReference type="ARBA" id="ARBA00006484"/>
    </source>
</evidence>
<proteinExistence type="inferred from homology"/>
<keyword evidence="4" id="KW-1185">Reference proteome</keyword>
<dbReference type="PANTHER" id="PTHR43477:SF1">
    <property type="entry name" value="DIHYDROANTICAPSIN 7-DEHYDROGENASE"/>
    <property type="match status" value="1"/>
</dbReference>
<keyword evidence="2" id="KW-0560">Oxidoreductase</keyword>
<accession>A0ABS5S661</accession>
<comment type="caution">
    <text evidence="3">The sequence shown here is derived from an EMBL/GenBank/DDBJ whole genome shotgun (WGS) entry which is preliminary data.</text>
</comment>
<reference evidence="3 4" key="1">
    <citation type="submission" date="2021-05" db="EMBL/GenBank/DDBJ databases">
        <title>Aequorivita echinoideorum JCM 30378 genome.</title>
        <authorList>
            <person name="Zhang H."/>
            <person name="Li C."/>
        </authorList>
    </citation>
    <scope>NUCLEOTIDE SEQUENCE [LARGE SCALE GENOMIC DNA]</scope>
    <source>
        <strain evidence="3 4">JCM30378</strain>
    </source>
</reference>
<evidence type="ECO:0000313" key="3">
    <source>
        <dbReference type="EMBL" id="MBT0608683.1"/>
    </source>
</evidence>
<dbReference type="SUPFAM" id="SSF51735">
    <property type="entry name" value="NAD(P)-binding Rossmann-fold domains"/>
    <property type="match status" value="1"/>
</dbReference>
<dbReference type="EMBL" id="JAHCTB010000004">
    <property type="protein sequence ID" value="MBT0608683.1"/>
    <property type="molecule type" value="Genomic_DNA"/>
</dbReference>
<sequence>MDNQKFISSEAWQNQYALILGGSSGLGLASAKKLAENGMNICIVHRDRKSNLPNFEKEIKLMESFGVTVKTFNKDALKENVIEEIISALPKNSVKILLHSIAKGSLKSMSGTSEILKIQDLEITIHAMGTSWYQWTAALIENEIFSENARNLAFTSEGNNRVWPGYAAVSAAKSALEALMRNMSIEFASKGINTNCIQAGTTETAAFRAIPGSDDLAKMALNRNPFNRLTTPQDVANAVYLLCRPEADWINGTILKVDGGESNC</sequence>
<comment type="similarity">
    <text evidence="1">Belongs to the short-chain dehydrogenases/reductases (SDR) family.</text>
</comment>
<dbReference type="PANTHER" id="PTHR43477">
    <property type="entry name" value="DIHYDROANTICAPSIN 7-DEHYDROGENASE"/>
    <property type="match status" value="1"/>
</dbReference>